<dbReference type="EMBL" id="CP123967">
    <property type="protein sequence ID" value="WGT46292.1"/>
    <property type="molecule type" value="Genomic_DNA"/>
</dbReference>
<name>A0ABY8PV08_9ACTN</name>
<dbReference type="InterPro" id="IPR036412">
    <property type="entry name" value="HAD-like_sf"/>
</dbReference>
<sequence>MAAIIFDLDGTLIDTEESWDIVRRGLARDAGLAWPDGATQAMMGMSTQEWSAYLVDAVGLPVTPDEAARLTIEAMAAHHRAGVDVLPGAVEAVRRMADRYPVAIASSSPRVLIDAAVEALGIGDLLQATVSTEEVERGKPAPDGYLRACELLGVAPGEAVAVEDAPNGIRSALAAGMAVVAVPPHFHPPSAELLAEATVVESLDQLTLDVVAEALSRAAS</sequence>
<dbReference type="InterPro" id="IPR023214">
    <property type="entry name" value="HAD_sf"/>
</dbReference>
<keyword evidence="2" id="KW-1185">Reference proteome</keyword>
<dbReference type="Pfam" id="PF00702">
    <property type="entry name" value="Hydrolase"/>
    <property type="match status" value="1"/>
</dbReference>
<proteinExistence type="predicted"/>
<protein>
    <submittedName>
        <fullName evidence="1">HAD family phosphatase</fullName>
    </submittedName>
</protein>
<dbReference type="RefSeq" id="WP_281144099.1">
    <property type="nucleotide sequence ID" value="NZ_CP123967.1"/>
</dbReference>
<dbReference type="InterPro" id="IPR023198">
    <property type="entry name" value="PGP-like_dom2"/>
</dbReference>
<dbReference type="SFLD" id="SFLDG01135">
    <property type="entry name" value="C1.5.6:_HAD__Beta-PGM__Phospha"/>
    <property type="match status" value="1"/>
</dbReference>
<dbReference type="Gene3D" id="1.10.150.240">
    <property type="entry name" value="Putative phosphatase, domain 2"/>
    <property type="match status" value="1"/>
</dbReference>
<dbReference type="CDD" id="cd07505">
    <property type="entry name" value="HAD_BPGM-like"/>
    <property type="match status" value="1"/>
</dbReference>
<dbReference type="PANTHER" id="PTHR18901:SF38">
    <property type="entry name" value="PSEUDOURIDINE-5'-PHOSPHATASE"/>
    <property type="match status" value="1"/>
</dbReference>
<accession>A0ABY8PV08</accession>
<dbReference type="SFLD" id="SFLDS00003">
    <property type="entry name" value="Haloacid_Dehalogenase"/>
    <property type="match status" value="1"/>
</dbReference>
<dbReference type="PANTHER" id="PTHR18901">
    <property type="entry name" value="2-DEOXYGLUCOSE-6-PHOSPHATE PHOSPHATASE 2"/>
    <property type="match status" value="1"/>
</dbReference>
<dbReference type="Gene3D" id="3.40.50.1000">
    <property type="entry name" value="HAD superfamily/HAD-like"/>
    <property type="match status" value="1"/>
</dbReference>
<reference evidence="1 2" key="1">
    <citation type="journal article" date="2008" name="Int. J. Syst. Evol. Microbiol.">
        <title>Tessaracoccus flavescens sp. nov., isolated from marine sediment.</title>
        <authorList>
            <person name="Lee D.W."/>
            <person name="Lee S.D."/>
        </authorList>
    </citation>
    <scope>NUCLEOTIDE SEQUENCE [LARGE SCALE GENOMIC DNA]</scope>
    <source>
        <strain evidence="1 2">T21</strain>
    </source>
</reference>
<gene>
    <name evidence="1" type="ORF">QH948_08990</name>
</gene>
<dbReference type="NCBIfam" id="TIGR01509">
    <property type="entry name" value="HAD-SF-IA-v3"/>
    <property type="match status" value="1"/>
</dbReference>
<evidence type="ECO:0000313" key="1">
    <source>
        <dbReference type="EMBL" id="WGT46292.1"/>
    </source>
</evidence>
<dbReference type="Proteomes" id="UP001244136">
    <property type="component" value="Chromosome"/>
</dbReference>
<dbReference type="PRINTS" id="PR00413">
    <property type="entry name" value="HADHALOGNASE"/>
</dbReference>
<evidence type="ECO:0000313" key="2">
    <source>
        <dbReference type="Proteomes" id="UP001244136"/>
    </source>
</evidence>
<dbReference type="InterPro" id="IPR006439">
    <property type="entry name" value="HAD-SF_hydro_IA"/>
</dbReference>
<dbReference type="SUPFAM" id="SSF56784">
    <property type="entry name" value="HAD-like"/>
    <property type="match status" value="1"/>
</dbReference>
<organism evidence="1 2">
    <name type="scientific">Tessaracoccus lacteus</name>
    <dbReference type="NCBI Taxonomy" id="3041766"/>
    <lineage>
        <taxon>Bacteria</taxon>
        <taxon>Bacillati</taxon>
        <taxon>Actinomycetota</taxon>
        <taxon>Actinomycetes</taxon>
        <taxon>Propionibacteriales</taxon>
        <taxon>Propionibacteriaceae</taxon>
        <taxon>Tessaracoccus</taxon>
    </lineage>
</organism>
<dbReference type="SFLD" id="SFLDG01129">
    <property type="entry name" value="C1.5:_HAD__Beta-PGM__Phosphata"/>
    <property type="match status" value="1"/>
</dbReference>